<accession>A0A1H9S0F4</accession>
<dbReference type="RefSeq" id="WP_074724757.1">
    <property type="nucleotide sequence ID" value="NZ_CBCRVS010000053.1"/>
</dbReference>
<gene>
    <name evidence="1" type="ORF">SAMN05444355_1302</name>
</gene>
<protein>
    <submittedName>
        <fullName evidence="1">Nucleotidyl transferase AbiEii toxin, Type IV TA system</fullName>
    </submittedName>
</protein>
<dbReference type="EMBL" id="FOFZ01000030">
    <property type="protein sequence ID" value="SER77813.1"/>
    <property type="molecule type" value="Genomic_DNA"/>
</dbReference>
<sequence length="278" mass="32616">MLDKIKRLTLKALMHDEQLMYGLVLKGGNALQLVYEITDRASMDIDFSIEGDFSELDFQRIYGILDSLLNEQFQSEKLIAFDIKFIEKPKTNKEKIWKGYNIEFKVTHEKDWFDDDLDKTRRNAIKILDQSTKFSVDISSFEYIANAKKVDLDGTVLFVYTPEMIVLEKLRALCQSIPEYKAIIPSANIKGRARDFYDIWNICEQYPIDFTSEEKVILLHEIFNAKKVPINFLELLPQYKDLQKENWNSVEDTLSSENEGFDFYFDYTMALVEKIKSL</sequence>
<dbReference type="Gene3D" id="3.10.450.620">
    <property type="entry name" value="JHP933, nucleotidyltransferase-like core domain"/>
    <property type="match status" value="1"/>
</dbReference>
<name>A0A1H9S0F4_FLAFI</name>
<keyword evidence="2" id="KW-1185">Reference proteome</keyword>
<organism evidence="1 2">
    <name type="scientific">Flavobacterium frigoris</name>
    <dbReference type="NCBI Taxonomy" id="229204"/>
    <lineage>
        <taxon>Bacteria</taxon>
        <taxon>Pseudomonadati</taxon>
        <taxon>Bacteroidota</taxon>
        <taxon>Flavobacteriia</taxon>
        <taxon>Flavobacteriales</taxon>
        <taxon>Flavobacteriaceae</taxon>
        <taxon>Flavobacterium</taxon>
    </lineage>
</organism>
<dbReference type="AlphaFoldDB" id="A0A1H9S0F4"/>
<reference evidence="2" key="1">
    <citation type="submission" date="2016-10" db="EMBL/GenBank/DDBJ databases">
        <authorList>
            <person name="Varghese N."/>
            <person name="Submissions S."/>
        </authorList>
    </citation>
    <scope>NUCLEOTIDE SEQUENCE [LARGE SCALE GENOMIC DNA]</scope>
    <source>
        <strain evidence="2">DSM 15719</strain>
    </source>
</reference>
<dbReference type="GO" id="GO:0016740">
    <property type="term" value="F:transferase activity"/>
    <property type="evidence" value="ECO:0007669"/>
    <property type="project" value="UniProtKB-KW"/>
</dbReference>
<keyword evidence="1" id="KW-0808">Transferase</keyword>
<dbReference type="OrthoDB" id="8683379at2"/>
<dbReference type="Pfam" id="PF08843">
    <property type="entry name" value="AbiEii"/>
    <property type="match status" value="1"/>
</dbReference>
<dbReference type="InterPro" id="IPR014942">
    <property type="entry name" value="AbiEii"/>
</dbReference>
<evidence type="ECO:0000313" key="2">
    <source>
        <dbReference type="Proteomes" id="UP000183658"/>
    </source>
</evidence>
<dbReference type="Proteomes" id="UP000183658">
    <property type="component" value="Unassembled WGS sequence"/>
</dbReference>
<proteinExistence type="predicted"/>
<evidence type="ECO:0000313" key="1">
    <source>
        <dbReference type="EMBL" id="SER77813.1"/>
    </source>
</evidence>